<dbReference type="InterPro" id="IPR005612">
    <property type="entry name" value="CCAAT-binding_factor"/>
</dbReference>
<evidence type="ECO:0000259" key="3">
    <source>
        <dbReference type="Pfam" id="PF03914"/>
    </source>
</evidence>
<feature type="compositionally biased region" description="Basic and acidic residues" evidence="2">
    <location>
        <begin position="321"/>
        <end position="335"/>
    </location>
</feature>
<feature type="domain" description="CCAAT-binding factor" evidence="3">
    <location>
        <begin position="207"/>
        <end position="371"/>
    </location>
</feature>
<name>A0A367KF86_RHIST</name>
<dbReference type="Proteomes" id="UP000253551">
    <property type="component" value="Unassembled WGS sequence"/>
</dbReference>
<evidence type="ECO:0000256" key="1">
    <source>
        <dbReference type="ARBA" id="ARBA00007797"/>
    </source>
</evidence>
<dbReference type="InterPro" id="IPR011989">
    <property type="entry name" value="ARM-like"/>
</dbReference>
<gene>
    <name evidence="4" type="ORF">CU098_006213</name>
</gene>
<evidence type="ECO:0000313" key="4">
    <source>
        <dbReference type="EMBL" id="RCI00885.1"/>
    </source>
</evidence>
<comment type="similarity">
    <text evidence="1">Belongs to the CBF/MAK21 family.</text>
</comment>
<keyword evidence="5" id="KW-1185">Reference proteome</keyword>
<dbReference type="AlphaFoldDB" id="A0A367KF86"/>
<sequence length="613" mass="71273">MHVRNNMVTCIHNLLVNKPEQEQNLLKLLVNKLGDNDNKVAAKASQLIVEMLVQHPGMKMVVIRELEQLVFLPATSEKAQYYTIITMNQTILTSKDSAVANKLVEIYFVFFRKLLKIVEQEDKAEMKKKKPVVEEEEQEPKNKKKIEREKQEKKKANELEDHQTKMIAAILTGVNRAFHFANVTDKIVEDNIETLFKMTHASTFNAAIQALSLIFTISQNRTNMADRFYRTLYESLLDPRIHQSSKQSMYLNLLFKAIRADTDMRRIMAYVKRMVQIASRHQPAFVCGIFFLISQLMQAQPGLKVMLKTPEEEEDEEEHYVDEPEKMETKKKVDAYDGRKRDPRFSNAEKSCLWELIPFKTHYHPSVVKYAESLFAGELITNQPDLHQFSLMHFLDRFVYKNPKKTTVTKGQSIMQPLPNSRRDGGIQFTKGSHQKLAPVNTDKFIQKNQDDVAADEIFFHKYFTQKAATQPKKSKKDATEDGEEDEVWRAMMSSIPGGLDDENDDEEETYDDEDDDDEELQALLNEDDNEEEDDEVEFGSEEEDIELMNASDMEQDIELMDATEMDDNAKRVFPDEDDYESEEEKPKKKKSKKERLPTFATYEDYAKLIEQE</sequence>
<feature type="region of interest" description="Disordered" evidence="2">
    <location>
        <begin position="495"/>
        <end position="549"/>
    </location>
</feature>
<dbReference type="InterPro" id="IPR016024">
    <property type="entry name" value="ARM-type_fold"/>
</dbReference>
<feature type="compositionally biased region" description="Acidic residues" evidence="2">
    <location>
        <begin position="500"/>
        <end position="547"/>
    </location>
</feature>
<dbReference type="PANTHER" id="PTHR12048">
    <property type="entry name" value="CCAAT-BINDING FACTOR-RELATED"/>
    <property type="match status" value="1"/>
</dbReference>
<evidence type="ECO:0000313" key="5">
    <source>
        <dbReference type="Proteomes" id="UP000253551"/>
    </source>
</evidence>
<comment type="caution">
    <text evidence="4">The sequence shown here is derived from an EMBL/GenBank/DDBJ whole genome shotgun (WGS) entry which is preliminary data.</text>
</comment>
<feature type="compositionally biased region" description="Basic and acidic residues" evidence="2">
    <location>
        <begin position="146"/>
        <end position="158"/>
    </location>
</feature>
<dbReference type="PANTHER" id="PTHR12048:SF0">
    <property type="entry name" value="CCAAT_ENHANCER-BINDING PROTEIN ZETA"/>
    <property type="match status" value="1"/>
</dbReference>
<dbReference type="Pfam" id="PF03914">
    <property type="entry name" value="CBF"/>
    <property type="match status" value="1"/>
</dbReference>
<dbReference type="EMBL" id="PJQM01001792">
    <property type="protein sequence ID" value="RCI00885.1"/>
    <property type="molecule type" value="Genomic_DNA"/>
</dbReference>
<dbReference type="Gene3D" id="1.25.10.10">
    <property type="entry name" value="Leucine-rich Repeat Variant"/>
    <property type="match status" value="1"/>
</dbReference>
<feature type="compositionally biased region" description="Acidic residues" evidence="2">
    <location>
        <begin position="311"/>
        <end position="320"/>
    </location>
</feature>
<dbReference type="GO" id="GO:0005634">
    <property type="term" value="C:nucleus"/>
    <property type="evidence" value="ECO:0007669"/>
    <property type="project" value="UniProtKB-ARBA"/>
</dbReference>
<dbReference type="SUPFAM" id="SSF48371">
    <property type="entry name" value="ARM repeat"/>
    <property type="match status" value="1"/>
</dbReference>
<proteinExistence type="inferred from homology"/>
<dbReference type="STRING" id="4846.A0A367KF86"/>
<feature type="region of interest" description="Disordered" evidence="2">
    <location>
        <begin position="311"/>
        <end position="335"/>
    </location>
</feature>
<organism evidence="4 5">
    <name type="scientific">Rhizopus stolonifer</name>
    <name type="common">Rhizopus nigricans</name>
    <dbReference type="NCBI Taxonomy" id="4846"/>
    <lineage>
        <taxon>Eukaryota</taxon>
        <taxon>Fungi</taxon>
        <taxon>Fungi incertae sedis</taxon>
        <taxon>Mucoromycota</taxon>
        <taxon>Mucoromycotina</taxon>
        <taxon>Mucoromycetes</taxon>
        <taxon>Mucorales</taxon>
        <taxon>Mucorineae</taxon>
        <taxon>Rhizopodaceae</taxon>
        <taxon>Rhizopus</taxon>
    </lineage>
</organism>
<accession>A0A367KF86</accession>
<dbReference type="OrthoDB" id="28947at2759"/>
<evidence type="ECO:0000256" key="2">
    <source>
        <dbReference type="SAM" id="MobiDB-lite"/>
    </source>
</evidence>
<reference evidence="4 5" key="1">
    <citation type="journal article" date="2018" name="G3 (Bethesda)">
        <title>Phylogenetic and Phylogenomic Definition of Rhizopus Species.</title>
        <authorList>
            <person name="Gryganskyi A.P."/>
            <person name="Golan J."/>
            <person name="Dolatabadi S."/>
            <person name="Mondo S."/>
            <person name="Robb S."/>
            <person name="Idnurm A."/>
            <person name="Muszewska A."/>
            <person name="Steczkiewicz K."/>
            <person name="Masonjones S."/>
            <person name="Liao H.L."/>
            <person name="Gajdeczka M.T."/>
            <person name="Anike F."/>
            <person name="Vuek A."/>
            <person name="Anishchenko I.M."/>
            <person name="Voigt K."/>
            <person name="de Hoog G.S."/>
            <person name="Smith M.E."/>
            <person name="Heitman J."/>
            <person name="Vilgalys R."/>
            <person name="Stajich J.E."/>
        </authorList>
    </citation>
    <scope>NUCLEOTIDE SEQUENCE [LARGE SCALE GENOMIC DNA]</scope>
    <source>
        <strain evidence="4 5">LSU 92-RS-03</strain>
    </source>
</reference>
<feature type="region of interest" description="Disordered" evidence="2">
    <location>
        <begin position="126"/>
        <end position="158"/>
    </location>
</feature>
<feature type="region of interest" description="Disordered" evidence="2">
    <location>
        <begin position="562"/>
        <end position="596"/>
    </location>
</feature>
<dbReference type="InterPro" id="IPR040155">
    <property type="entry name" value="CEBPZ/Mak21-like"/>
</dbReference>
<protein>
    <recommendedName>
        <fullName evidence="3">CCAAT-binding factor domain-containing protein</fullName>
    </recommendedName>
</protein>